<organism evidence="1 2">
    <name type="scientific">Helianthus annuus</name>
    <name type="common">Common sunflower</name>
    <dbReference type="NCBI Taxonomy" id="4232"/>
    <lineage>
        <taxon>Eukaryota</taxon>
        <taxon>Viridiplantae</taxon>
        <taxon>Streptophyta</taxon>
        <taxon>Embryophyta</taxon>
        <taxon>Tracheophyta</taxon>
        <taxon>Spermatophyta</taxon>
        <taxon>Magnoliopsida</taxon>
        <taxon>eudicotyledons</taxon>
        <taxon>Gunneridae</taxon>
        <taxon>Pentapetalae</taxon>
        <taxon>asterids</taxon>
        <taxon>campanulids</taxon>
        <taxon>Asterales</taxon>
        <taxon>Asteraceae</taxon>
        <taxon>Asteroideae</taxon>
        <taxon>Heliantheae alliance</taxon>
        <taxon>Heliantheae</taxon>
        <taxon>Helianthus</taxon>
    </lineage>
</organism>
<evidence type="ECO:0000313" key="2">
    <source>
        <dbReference type="Proteomes" id="UP000215914"/>
    </source>
</evidence>
<dbReference type="STRING" id="4232.A0A251RQK4"/>
<gene>
    <name evidence="1" type="ORF">HannXRQ_Chr17g0554591</name>
</gene>
<proteinExistence type="predicted"/>
<dbReference type="EMBL" id="CM007906">
    <property type="protein sequence ID" value="OTF86788.1"/>
    <property type="molecule type" value="Genomic_DNA"/>
</dbReference>
<reference evidence="2" key="1">
    <citation type="journal article" date="2017" name="Nature">
        <title>The sunflower genome provides insights into oil metabolism, flowering and Asterid evolution.</title>
        <authorList>
            <person name="Badouin H."/>
            <person name="Gouzy J."/>
            <person name="Grassa C.J."/>
            <person name="Murat F."/>
            <person name="Staton S.E."/>
            <person name="Cottret L."/>
            <person name="Lelandais-Briere C."/>
            <person name="Owens G.L."/>
            <person name="Carrere S."/>
            <person name="Mayjonade B."/>
            <person name="Legrand L."/>
            <person name="Gill N."/>
            <person name="Kane N.C."/>
            <person name="Bowers J.E."/>
            <person name="Hubner S."/>
            <person name="Bellec A."/>
            <person name="Berard A."/>
            <person name="Berges H."/>
            <person name="Blanchet N."/>
            <person name="Boniface M.C."/>
            <person name="Brunel D."/>
            <person name="Catrice O."/>
            <person name="Chaidir N."/>
            <person name="Claudel C."/>
            <person name="Donnadieu C."/>
            <person name="Faraut T."/>
            <person name="Fievet G."/>
            <person name="Helmstetter N."/>
            <person name="King M."/>
            <person name="Knapp S.J."/>
            <person name="Lai Z."/>
            <person name="Le Paslier M.C."/>
            <person name="Lippi Y."/>
            <person name="Lorenzon L."/>
            <person name="Mandel J.R."/>
            <person name="Marage G."/>
            <person name="Marchand G."/>
            <person name="Marquand E."/>
            <person name="Bret-Mestries E."/>
            <person name="Morien E."/>
            <person name="Nambeesan S."/>
            <person name="Nguyen T."/>
            <person name="Pegot-Espagnet P."/>
            <person name="Pouilly N."/>
            <person name="Raftis F."/>
            <person name="Sallet E."/>
            <person name="Schiex T."/>
            <person name="Thomas J."/>
            <person name="Vandecasteele C."/>
            <person name="Vares D."/>
            <person name="Vear F."/>
            <person name="Vautrin S."/>
            <person name="Crespi M."/>
            <person name="Mangin B."/>
            <person name="Burke J.M."/>
            <person name="Salse J."/>
            <person name="Munos S."/>
            <person name="Vincourt P."/>
            <person name="Rieseberg L.H."/>
            <person name="Langlade N.B."/>
        </authorList>
    </citation>
    <scope>NUCLEOTIDE SEQUENCE [LARGE SCALE GENOMIC DNA]</scope>
    <source>
        <strain evidence="2">cv. SF193</strain>
    </source>
</reference>
<sequence length="75" mass="8838">MSSVLSSNEKQVPDVMFNDLQQCYLQKWHQLVNPSRNHHKKDAVVMQREGISTRRVIAKLRYVELYHSANIVSRE</sequence>
<dbReference type="AlphaFoldDB" id="A0A251RQK4"/>
<name>A0A251RQK4_HELAN</name>
<keyword evidence="2" id="KW-1185">Reference proteome</keyword>
<protein>
    <submittedName>
        <fullName evidence="1">Uncharacterized protein</fullName>
    </submittedName>
</protein>
<dbReference type="Proteomes" id="UP000215914">
    <property type="component" value="Chromosome 17"/>
</dbReference>
<dbReference type="InParanoid" id="A0A251RQK4"/>
<accession>A0A251RQK4</accession>
<evidence type="ECO:0000313" key="1">
    <source>
        <dbReference type="EMBL" id="OTF86788.1"/>
    </source>
</evidence>